<dbReference type="GO" id="GO:1901162">
    <property type="term" value="P:primary amino compound biosynthetic process"/>
    <property type="evidence" value="ECO:0007669"/>
    <property type="project" value="UniProtKB-ARBA"/>
</dbReference>
<keyword evidence="4 6" id="KW-0663">Pyridoxal phosphate</keyword>
<dbReference type="GO" id="GO:0030170">
    <property type="term" value="F:pyridoxal phosphate binding"/>
    <property type="evidence" value="ECO:0007669"/>
    <property type="project" value="InterPro"/>
</dbReference>
<comment type="similarity">
    <text evidence="2 7">Belongs to the group II decarboxylase family.</text>
</comment>
<dbReference type="PANTHER" id="PTHR11999:SF96">
    <property type="entry name" value="TYROSINE DECARBOXYLASE"/>
    <property type="match status" value="1"/>
</dbReference>
<dbReference type="InterPro" id="IPR015421">
    <property type="entry name" value="PyrdxlP-dep_Trfase_major"/>
</dbReference>
<feature type="modified residue" description="N6-(pyridoxal phosphate)lysine" evidence="6">
    <location>
        <position position="315"/>
    </location>
</feature>
<evidence type="ECO:0000256" key="3">
    <source>
        <dbReference type="ARBA" id="ARBA00022793"/>
    </source>
</evidence>
<reference evidence="9 10" key="1">
    <citation type="journal article" date="2022" name="Hortic Res">
        <title>The genome of Dioscorea zingiberensis sheds light on the biosynthesis, origin and evolution of the medicinally important diosgenin saponins.</title>
        <authorList>
            <person name="Li Y."/>
            <person name="Tan C."/>
            <person name="Li Z."/>
            <person name="Guo J."/>
            <person name="Li S."/>
            <person name="Chen X."/>
            <person name="Wang C."/>
            <person name="Dai X."/>
            <person name="Yang H."/>
            <person name="Song W."/>
            <person name="Hou L."/>
            <person name="Xu J."/>
            <person name="Tong Z."/>
            <person name="Xu A."/>
            <person name="Yuan X."/>
            <person name="Wang W."/>
            <person name="Yang Q."/>
            <person name="Chen L."/>
            <person name="Sun Z."/>
            <person name="Wang K."/>
            <person name="Pan B."/>
            <person name="Chen J."/>
            <person name="Bao Y."/>
            <person name="Liu F."/>
            <person name="Qi X."/>
            <person name="Gang D.R."/>
            <person name="Wen J."/>
            <person name="Li J."/>
        </authorList>
    </citation>
    <scope>NUCLEOTIDE SEQUENCE [LARGE SCALE GENOMIC DNA]</scope>
    <source>
        <strain evidence="9">Dzin_1.0</strain>
    </source>
</reference>
<dbReference type="InterPro" id="IPR021115">
    <property type="entry name" value="Pyridoxal-P_BS"/>
</dbReference>
<evidence type="ECO:0000256" key="8">
    <source>
        <dbReference type="SAM" id="MobiDB-lite"/>
    </source>
</evidence>
<comment type="cofactor">
    <cofactor evidence="1 6 7">
        <name>pyridoxal 5'-phosphate</name>
        <dbReference type="ChEBI" id="CHEBI:597326"/>
    </cofactor>
</comment>
<dbReference type="Pfam" id="PF00282">
    <property type="entry name" value="Pyridoxal_deC"/>
    <property type="match status" value="1"/>
</dbReference>
<organism evidence="9 10">
    <name type="scientific">Dioscorea zingiberensis</name>
    <dbReference type="NCBI Taxonomy" id="325984"/>
    <lineage>
        <taxon>Eukaryota</taxon>
        <taxon>Viridiplantae</taxon>
        <taxon>Streptophyta</taxon>
        <taxon>Embryophyta</taxon>
        <taxon>Tracheophyta</taxon>
        <taxon>Spermatophyta</taxon>
        <taxon>Magnoliopsida</taxon>
        <taxon>Liliopsida</taxon>
        <taxon>Dioscoreales</taxon>
        <taxon>Dioscoreaceae</taxon>
        <taxon>Dioscorea</taxon>
    </lineage>
</organism>
<comment type="caution">
    <text evidence="9">The sequence shown here is derived from an EMBL/GenBank/DDBJ whole genome shotgun (WGS) entry which is preliminary data.</text>
</comment>
<dbReference type="Proteomes" id="UP001085076">
    <property type="component" value="Unassembled WGS sequence"/>
</dbReference>
<evidence type="ECO:0000313" key="9">
    <source>
        <dbReference type="EMBL" id="KAJ0961189.1"/>
    </source>
</evidence>
<evidence type="ECO:0008006" key="11">
    <source>
        <dbReference type="Google" id="ProtNLM"/>
    </source>
</evidence>
<evidence type="ECO:0000256" key="2">
    <source>
        <dbReference type="ARBA" id="ARBA00009533"/>
    </source>
</evidence>
<dbReference type="PROSITE" id="PS00392">
    <property type="entry name" value="DDC_GAD_HDC_YDC"/>
    <property type="match status" value="1"/>
</dbReference>
<dbReference type="OrthoDB" id="639767at2759"/>
<proteinExistence type="inferred from homology"/>
<dbReference type="GO" id="GO:0019752">
    <property type="term" value="P:carboxylic acid metabolic process"/>
    <property type="evidence" value="ECO:0007669"/>
    <property type="project" value="InterPro"/>
</dbReference>
<accession>A0A9D5H2U1</accession>
<name>A0A9D5H2U1_9LILI</name>
<sequence>MGKEELNGGKSKRSKNPLDPEEFRRQGHKVIDFLADYYLNVADYPVRSNSQPGDLRRLLPDHAPISGEPFDAILRDIQSFIVPGLTHWMSPNYFAYFPSSGSTAGFLGEVLSSGFNVVGFNWLSSPAATELETLVMDWLAKALGLPESFLFSGGGGGVLPGTTCEAILCTMLAAREKTLRKIGTHRVADLVVYASDQAHSAFQKAARIAGVQPENYRTLPTTRADLFSLSPDLLRRTISKDMEAGLVPFFVCATVGTTSSTAVDPIKALCEVANERNLWLHVDAAYAGSSCVCPEFRHYFSGVEGASSLSLNAHKWLLTNLDCCCLWVKDPSALTAALSTDPEFLKNEASESKKVVDYKDWQVALSRRFRAMKLWLVLRTHGITGLQSILRSHVAMAERFRCLVAGDRRFEVVVPRTFAMVCFRLRPAAGLSSEETNELNRRLLEGLNESGRACMSHAVVGGDYVIRLAVGATLTEQRHVDSAWRLVQQLADALLGAAIINGR</sequence>
<dbReference type="PANTHER" id="PTHR11999">
    <property type="entry name" value="GROUP II PYRIDOXAL-5-PHOSPHATE DECARBOXYLASE"/>
    <property type="match status" value="1"/>
</dbReference>
<evidence type="ECO:0000313" key="10">
    <source>
        <dbReference type="Proteomes" id="UP001085076"/>
    </source>
</evidence>
<keyword evidence="10" id="KW-1185">Reference proteome</keyword>
<dbReference type="AlphaFoldDB" id="A0A9D5H2U1"/>
<dbReference type="InterPro" id="IPR015424">
    <property type="entry name" value="PyrdxlP-dep_Trfase"/>
</dbReference>
<dbReference type="CDD" id="cd06450">
    <property type="entry name" value="DOPA_deC_like"/>
    <property type="match status" value="1"/>
</dbReference>
<dbReference type="GO" id="GO:0006520">
    <property type="term" value="P:amino acid metabolic process"/>
    <property type="evidence" value="ECO:0007669"/>
    <property type="project" value="InterPro"/>
</dbReference>
<dbReference type="InterPro" id="IPR002129">
    <property type="entry name" value="PyrdxlP-dep_de-COase"/>
</dbReference>
<evidence type="ECO:0000256" key="7">
    <source>
        <dbReference type="RuleBase" id="RU000382"/>
    </source>
</evidence>
<dbReference type="InterPro" id="IPR010977">
    <property type="entry name" value="Aromatic_deC"/>
</dbReference>
<evidence type="ECO:0000256" key="5">
    <source>
        <dbReference type="ARBA" id="ARBA00023239"/>
    </source>
</evidence>
<dbReference type="GO" id="GO:0005737">
    <property type="term" value="C:cytoplasm"/>
    <property type="evidence" value="ECO:0007669"/>
    <property type="project" value="TreeGrafter"/>
</dbReference>
<protein>
    <recommendedName>
        <fullName evidence="11">Tyrosine decarboxylase</fullName>
    </recommendedName>
</protein>
<dbReference type="GO" id="GO:0046189">
    <property type="term" value="P:phenol-containing compound biosynthetic process"/>
    <property type="evidence" value="ECO:0007669"/>
    <property type="project" value="UniProtKB-ARBA"/>
</dbReference>
<evidence type="ECO:0000256" key="4">
    <source>
        <dbReference type="ARBA" id="ARBA00022898"/>
    </source>
</evidence>
<evidence type="ECO:0000256" key="6">
    <source>
        <dbReference type="PIRSR" id="PIRSR602129-50"/>
    </source>
</evidence>
<dbReference type="InterPro" id="IPR015422">
    <property type="entry name" value="PyrdxlP-dep_Trfase_small"/>
</dbReference>
<dbReference type="Gene3D" id="3.40.640.10">
    <property type="entry name" value="Type I PLP-dependent aspartate aminotransferase-like (Major domain)"/>
    <property type="match status" value="1"/>
</dbReference>
<gene>
    <name evidence="9" type="ORF">J5N97_000832</name>
</gene>
<dbReference type="Gene3D" id="3.90.1150.10">
    <property type="entry name" value="Aspartate Aminotransferase, domain 1"/>
    <property type="match status" value="1"/>
</dbReference>
<feature type="region of interest" description="Disordered" evidence="8">
    <location>
        <begin position="1"/>
        <end position="21"/>
    </location>
</feature>
<evidence type="ECO:0000256" key="1">
    <source>
        <dbReference type="ARBA" id="ARBA00001933"/>
    </source>
</evidence>
<keyword evidence="3" id="KW-0210">Decarboxylase</keyword>
<dbReference type="GO" id="GO:0016831">
    <property type="term" value="F:carboxy-lyase activity"/>
    <property type="evidence" value="ECO:0007669"/>
    <property type="project" value="UniProtKB-KW"/>
</dbReference>
<dbReference type="EMBL" id="JAGGNH010000037">
    <property type="protein sequence ID" value="KAJ0961189.1"/>
    <property type="molecule type" value="Genomic_DNA"/>
</dbReference>
<dbReference type="FunFam" id="3.40.640.10:FF:000025">
    <property type="entry name" value="Histidine decarboxylase"/>
    <property type="match status" value="1"/>
</dbReference>
<keyword evidence="5 7" id="KW-0456">Lyase</keyword>
<dbReference type="SUPFAM" id="SSF53383">
    <property type="entry name" value="PLP-dependent transferases"/>
    <property type="match status" value="1"/>
</dbReference>
<dbReference type="Gene3D" id="1.20.1340.10">
    <property type="entry name" value="dopa decarboxylase, N-terminal domain"/>
    <property type="match status" value="1"/>
</dbReference>
<dbReference type="PRINTS" id="PR00800">
    <property type="entry name" value="YHDCRBOXLASE"/>
</dbReference>